<name>A0ABT6B360_9BURK</name>
<dbReference type="PROSITE" id="PS50263">
    <property type="entry name" value="CN_HYDROLASE"/>
    <property type="match status" value="1"/>
</dbReference>
<dbReference type="InterPro" id="IPR044149">
    <property type="entry name" value="Nitrilases_CHs"/>
</dbReference>
<keyword evidence="5" id="KW-1185">Reference proteome</keyword>
<dbReference type="PANTHER" id="PTHR46044:SF2">
    <property type="entry name" value="CN HYDROLASE DOMAIN-CONTAINING PROTEIN"/>
    <property type="match status" value="1"/>
</dbReference>
<dbReference type="SUPFAM" id="SSF56317">
    <property type="entry name" value="Carbon-nitrogen hydrolase"/>
    <property type="match status" value="1"/>
</dbReference>
<feature type="domain" description="CN hydrolase" evidence="3">
    <location>
        <begin position="7"/>
        <end position="286"/>
    </location>
</feature>
<comment type="similarity">
    <text evidence="1">Belongs to the carbon-nitrogen hydrolase superfamily. Nitrilase family.</text>
</comment>
<evidence type="ECO:0000313" key="5">
    <source>
        <dbReference type="Proteomes" id="UP001216674"/>
    </source>
</evidence>
<feature type="region of interest" description="Disordered" evidence="2">
    <location>
        <begin position="333"/>
        <end position="357"/>
    </location>
</feature>
<evidence type="ECO:0000256" key="2">
    <source>
        <dbReference type="SAM" id="MobiDB-lite"/>
    </source>
</evidence>
<protein>
    <submittedName>
        <fullName evidence="4">Carbon-nitrogen hydrolase family protein</fullName>
    </submittedName>
</protein>
<accession>A0ABT6B360</accession>
<dbReference type="CDD" id="cd07564">
    <property type="entry name" value="nitrilases_CHs"/>
    <property type="match status" value="1"/>
</dbReference>
<comment type="caution">
    <text evidence="4">The sequence shown here is derived from an EMBL/GenBank/DDBJ whole genome shotgun (WGS) entry which is preliminary data.</text>
</comment>
<keyword evidence="4" id="KW-0378">Hydrolase</keyword>
<evidence type="ECO:0000256" key="1">
    <source>
        <dbReference type="ARBA" id="ARBA00008129"/>
    </source>
</evidence>
<dbReference type="InterPro" id="IPR036526">
    <property type="entry name" value="C-N_Hydrolase_sf"/>
</dbReference>
<evidence type="ECO:0000313" key="4">
    <source>
        <dbReference type="EMBL" id="MDF3839312.1"/>
    </source>
</evidence>
<sequence length="357" mass="38794">MRTYPKFKAAACHAAPIYFDTPATIDKACAWIAEAAGNGAELIAFPEAFISAFPVWSGVWAPVDVHEFFVKLASSTVEVNGPEIKQVRDCAKRFGVFVSLGINEGTPISPACIWDTNILIGDDGSILNAHRKLVPTYWEKLTWTPGDGNGLRISDTRIGRIGALVCGENTNALARFTLLAQGENVHISSFSPRWPTNPPGESGYDLEAAIRLRAGAHAFEGKLFNIVASGFLPPEAIDLISRDNSRARQLLEESPKSVSMILGPDGQPISEVVRDEEGIVYADIDLAKCVVPKQFQDVVGYYNRFDVFQLKVNRRALAPVEFSSHVEERTIGADEEDLNDLPASAAAGSAMPVRHNA</sequence>
<organism evidence="4 5">
    <name type="scientific">Cupriavidus basilensis</name>
    <dbReference type="NCBI Taxonomy" id="68895"/>
    <lineage>
        <taxon>Bacteria</taxon>
        <taxon>Pseudomonadati</taxon>
        <taxon>Pseudomonadota</taxon>
        <taxon>Betaproteobacteria</taxon>
        <taxon>Burkholderiales</taxon>
        <taxon>Burkholderiaceae</taxon>
        <taxon>Cupriavidus</taxon>
    </lineage>
</organism>
<dbReference type="GO" id="GO:0016787">
    <property type="term" value="F:hydrolase activity"/>
    <property type="evidence" value="ECO:0007669"/>
    <property type="project" value="UniProtKB-KW"/>
</dbReference>
<evidence type="ECO:0000259" key="3">
    <source>
        <dbReference type="PROSITE" id="PS50263"/>
    </source>
</evidence>
<dbReference type="Pfam" id="PF00795">
    <property type="entry name" value="CN_hydrolase"/>
    <property type="match status" value="1"/>
</dbReference>
<dbReference type="EMBL" id="JARJLM010000673">
    <property type="protein sequence ID" value="MDF3839312.1"/>
    <property type="molecule type" value="Genomic_DNA"/>
</dbReference>
<dbReference type="Gene3D" id="3.60.110.10">
    <property type="entry name" value="Carbon-nitrogen hydrolase"/>
    <property type="match status" value="1"/>
</dbReference>
<gene>
    <name evidence="4" type="ORF">P3W85_41205</name>
</gene>
<dbReference type="RefSeq" id="WP_017226922.1">
    <property type="nucleotide sequence ID" value="NZ_JARJLM010000673.1"/>
</dbReference>
<proteinExistence type="inferred from homology"/>
<dbReference type="PANTHER" id="PTHR46044">
    <property type="entry name" value="NITRILASE"/>
    <property type="match status" value="1"/>
</dbReference>
<dbReference type="InterPro" id="IPR003010">
    <property type="entry name" value="C-N_Hydrolase"/>
</dbReference>
<reference evidence="4 5" key="1">
    <citation type="submission" date="2023-03" db="EMBL/GenBank/DDBJ databases">
        <title>Draft assemblies of triclosan tolerant bacteria isolated from returned activated sludge.</title>
        <authorList>
            <person name="Van Hamelsveld S."/>
        </authorList>
    </citation>
    <scope>NUCLEOTIDE SEQUENCE [LARGE SCALE GENOMIC DNA]</scope>
    <source>
        <strain evidence="4 5">GW210010_S58</strain>
    </source>
</reference>
<dbReference type="Proteomes" id="UP001216674">
    <property type="component" value="Unassembled WGS sequence"/>
</dbReference>